<dbReference type="FunFam" id="3.40.50.300:FF:000127">
    <property type="entry name" value="Ribose import ATP-binding protein RbsA"/>
    <property type="match status" value="1"/>
</dbReference>
<evidence type="ECO:0000256" key="6">
    <source>
        <dbReference type="ARBA" id="ARBA00022737"/>
    </source>
</evidence>
<dbReference type="GO" id="GO:0015749">
    <property type="term" value="P:monosaccharide transmembrane transport"/>
    <property type="evidence" value="ECO:0007669"/>
    <property type="project" value="UniProtKB-ARBA"/>
</dbReference>
<dbReference type="GO" id="GO:0016887">
    <property type="term" value="F:ATP hydrolysis activity"/>
    <property type="evidence" value="ECO:0007669"/>
    <property type="project" value="InterPro"/>
</dbReference>
<dbReference type="RefSeq" id="WP_184309362.1">
    <property type="nucleotide sequence ID" value="NZ_JACHEN010000006.1"/>
</dbReference>
<comment type="function">
    <text evidence="11">Part of an ABC transporter complex involved in carbohydrate import. Could be involved in ribose, galactose and/or methyl galactoside import. Responsible for energy coupling to the transport system.</text>
</comment>
<dbReference type="InterPro" id="IPR017871">
    <property type="entry name" value="ABC_transporter-like_CS"/>
</dbReference>
<dbReference type="SUPFAM" id="SSF52540">
    <property type="entry name" value="P-loop containing nucleoside triphosphate hydrolases"/>
    <property type="match status" value="2"/>
</dbReference>
<keyword evidence="4 11" id="KW-1003">Cell membrane</keyword>
<dbReference type="PANTHER" id="PTHR43790">
    <property type="entry name" value="CARBOHYDRATE TRANSPORT ATP-BINDING PROTEIN MG119-RELATED"/>
    <property type="match status" value="1"/>
</dbReference>
<comment type="subcellular location">
    <subcellularLocation>
        <location evidence="2">Cell inner membrane</location>
    </subcellularLocation>
    <subcellularLocation>
        <location evidence="1 11">Cell membrane</location>
        <topology evidence="1 11">Peripheral membrane protein</topology>
    </subcellularLocation>
</comment>
<keyword evidence="6" id="KW-0677">Repeat</keyword>
<dbReference type="SMART" id="SM00382">
    <property type="entry name" value="AAA"/>
    <property type="match status" value="2"/>
</dbReference>
<evidence type="ECO:0000256" key="11">
    <source>
        <dbReference type="RuleBase" id="RU367029"/>
    </source>
</evidence>
<dbReference type="PANTHER" id="PTHR43790:SF7">
    <property type="entry name" value="GALACTOSE_METHYL GALACTOSIDE IMPORT ATP-BINDING PROTEIN MGLA"/>
    <property type="match status" value="1"/>
</dbReference>
<evidence type="ECO:0000256" key="5">
    <source>
        <dbReference type="ARBA" id="ARBA00022597"/>
    </source>
</evidence>
<keyword evidence="10 11" id="KW-0472">Membrane</keyword>
<comment type="catalytic activity">
    <reaction evidence="11">
        <text>D-galactose(out) + ATP + H2O = D-galactose(in) + ADP + phosphate + H(+)</text>
        <dbReference type="Rhea" id="RHEA:60156"/>
        <dbReference type="ChEBI" id="CHEBI:4139"/>
        <dbReference type="ChEBI" id="CHEBI:15377"/>
        <dbReference type="ChEBI" id="CHEBI:15378"/>
        <dbReference type="ChEBI" id="CHEBI:30616"/>
        <dbReference type="ChEBI" id="CHEBI:43474"/>
        <dbReference type="ChEBI" id="CHEBI:456216"/>
        <dbReference type="EC" id="7.5.2.11"/>
    </reaction>
</comment>
<evidence type="ECO:0000313" key="13">
    <source>
        <dbReference type="EMBL" id="MBB6215246.1"/>
    </source>
</evidence>
<keyword evidence="5 11" id="KW-0762">Sugar transport</keyword>
<dbReference type="InterPro" id="IPR050107">
    <property type="entry name" value="ABC_carbohydrate_import_ATPase"/>
</dbReference>
<keyword evidence="3 11" id="KW-0813">Transport</keyword>
<keyword evidence="7 11" id="KW-0547">Nucleotide-binding</keyword>
<evidence type="ECO:0000256" key="3">
    <source>
        <dbReference type="ARBA" id="ARBA00022448"/>
    </source>
</evidence>
<dbReference type="CDD" id="cd03215">
    <property type="entry name" value="ABC_Carb_Monos_II"/>
    <property type="match status" value="1"/>
</dbReference>
<dbReference type="GO" id="GO:0043211">
    <property type="term" value="F:ABC-type carbohydrate transporter activity"/>
    <property type="evidence" value="ECO:0007669"/>
    <property type="project" value="UniProtKB-UniRule"/>
</dbReference>
<gene>
    <name evidence="13" type="ORF">HNQ80_001335</name>
</gene>
<dbReference type="EMBL" id="JACHEN010000006">
    <property type="protein sequence ID" value="MBB6215246.1"/>
    <property type="molecule type" value="Genomic_DNA"/>
</dbReference>
<evidence type="ECO:0000313" key="14">
    <source>
        <dbReference type="Proteomes" id="UP000579281"/>
    </source>
</evidence>
<keyword evidence="9 11" id="KW-1278">Translocase</keyword>
<evidence type="ECO:0000256" key="4">
    <source>
        <dbReference type="ARBA" id="ARBA00022475"/>
    </source>
</evidence>
<dbReference type="InterPro" id="IPR003439">
    <property type="entry name" value="ABC_transporter-like_ATP-bd"/>
</dbReference>
<dbReference type="FunFam" id="3.40.50.300:FF:000126">
    <property type="entry name" value="Galactose/methyl galactoside import ATP-binding protein MglA"/>
    <property type="match status" value="1"/>
</dbReference>
<dbReference type="InterPro" id="IPR027417">
    <property type="entry name" value="P-loop_NTPase"/>
</dbReference>
<feature type="domain" description="ABC transporter" evidence="12">
    <location>
        <begin position="15"/>
        <end position="250"/>
    </location>
</feature>
<name>A0A841KP58_9FIRM</name>
<dbReference type="PROSITE" id="PS50893">
    <property type="entry name" value="ABC_TRANSPORTER_2"/>
    <property type="match status" value="2"/>
</dbReference>
<evidence type="ECO:0000256" key="2">
    <source>
        <dbReference type="ARBA" id="ARBA00004533"/>
    </source>
</evidence>
<proteinExistence type="inferred from homology"/>
<dbReference type="GO" id="GO:0005524">
    <property type="term" value="F:ATP binding"/>
    <property type="evidence" value="ECO:0007669"/>
    <property type="project" value="UniProtKB-UniRule"/>
</dbReference>
<evidence type="ECO:0000256" key="8">
    <source>
        <dbReference type="ARBA" id="ARBA00022840"/>
    </source>
</evidence>
<evidence type="ECO:0000256" key="1">
    <source>
        <dbReference type="ARBA" id="ARBA00004202"/>
    </source>
</evidence>
<organism evidence="13 14">
    <name type="scientific">Anaerosolibacter carboniphilus</name>
    <dbReference type="NCBI Taxonomy" id="1417629"/>
    <lineage>
        <taxon>Bacteria</taxon>
        <taxon>Bacillati</taxon>
        <taxon>Bacillota</taxon>
        <taxon>Clostridia</taxon>
        <taxon>Peptostreptococcales</taxon>
        <taxon>Thermotaleaceae</taxon>
        <taxon>Anaerosolibacter</taxon>
    </lineage>
</organism>
<evidence type="ECO:0000256" key="9">
    <source>
        <dbReference type="ARBA" id="ARBA00022967"/>
    </source>
</evidence>
<dbReference type="PROSITE" id="PS00211">
    <property type="entry name" value="ABC_TRANSPORTER_1"/>
    <property type="match status" value="1"/>
</dbReference>
<keyword evidence="8 11" id="KW-0067">ATP-binding</keyword>
<dbReference type="EC" id="7.5.2.11" evidence="11"/>
<reference evidence="13 14" key="1">
    <citation type="submission" date="2020-08" db="EMBL/GenBank/DDBJ databases">
        <title>Genomic Encyclopedia of Type Strains, Phase IV (KMG-IV): sequencing the most valuable type-strain genomes for metagenomic binning, comparative biology and taxonomic classification.</title>
        <authorList>
            <person name="Goeker M."/>
        </authorList>
    </citation>
    <scope>NUCLEOTIDE SEQUENCE [LARGE SCALE GENOMIC DNA]</scope>
    <source>
        <strain evidence="13 14">DSM 103526</strain>
    </source>
</reference>
<sequence>MDHNTQLKNKENYLLEMIDISKEFPGVKALDGVQLKVRPGTVHALMGENGAGKSTLMKCLFGIYHEDNGEIYLEGVKVKFNSAKQALENGVSMVHQELNQVRQRNIMDNIWLGRYPQKGVFIDEQKMYDDTKKIFEDLDIQLDPREKVGKLTVSQMQMVEIAKAVSYNSKVIVMDEPTSSLTEKEVNHLFKIINALKQKGVGLIYISHKMEEILQISDDVTVMRDGKWIATKPAKELTTDTIISLMVGRDLTNRFPPMDNVPGETILKVEELMATYQPSIQNVSFDLRKGEILGIAGLVGSKRTDIVEALFGIRQISSGKIYVHGKEVQNTSPQKAIENGFALVTEERRSTGIFGILDINFNSIIANLDEYFNKFGLVDEDKCKADTQWVIDSMRVKTPSQKTSISSLSGGNQQKVIIGRWLLTEPEILMLDEPTRGIDVGAKYEIYQLMIDLAKKDKGIIMISSEMPELLGVTDRILVMSNGRVAGIVETKNTTQEEILRLSAKFL</sequence>
<dbReference type="Gene3D" id="3.40.50.300">
    <property type="entry name" value="P-loop containing nucleotide triphosphate hydrolases"/>
    <property type="match status" value="2"/>
</dbReference>
<dbReference type="Proteomes" id="UP000579281">
    <property type="component" value="Unassembled WGS sequence"/>
</dbReference>
<evidence type="ECO:0000256" key="7">
    <source>
        <dbReference type="ARBA" id="ARBA00022741"/>
    </source>
</evidence>
<dbReference type="GO" id="GO:0005886">
    <property type="term" value="C:plasma membrane"/>
    <property type="evidence" value="ECO:0007669"/>
    <property type="project" value="UniProtKB-SubCell"/>
</dbReference>
<dbReference type="InterPro" id="IPR003593">
    <property type="entry name" value="AAA+_ATPase"/>
</dbReference>
<feature type="domain" description="ABC transporter" evidence="12">
    <location>
        <begin position="261"/>
        <end position="507"/>
    </location>
</feature>
<dbReference type="CDD" id="cd03216">
    <property type="entry name" value="ABC_Carb_Monos_I"/>
    <property type="match status" value="1"/>
</dbReference>
<protein>
    <recommendedName>
        <fullName evidence="11">Ribose/galactose/methyl galactoside import ATP-binding protein</fullName>
        <ecNumber evidence="11">7.5.2.11</ecNumber>
    </recommendedName>
</protein>
<evidence type="ECO:0000259" key="12">
    <source>
        <dbReference type="PROSITE" id="PS50893"/>
    </source>
</evidence>
<keyword evidence="14" id="KW-1185">Reference proteome</keyword>
<dbReference type="Pfam" id="PF00005">
    <property type="entry name" value="ABC_tran"/>
    <property type="match status" value="2"/>
</dbReference>
<dbReference type="AlphaFoldDB" id="A0A841KP58"/>
<evidence type="ECO:0000256" key="10">
    <source>
        <dbReference type="ARBA" id="ARBA00023136"/>
    </source>
</evidence>
<comment type="caution">
    <text evidence="13">The sequence shown here is derived from an EMBL/GenBank/DDBJ whole genome shotgun (WGS) entry which is preliminary data.</text>
</comment>
<accession>A0A841KP58</accession>
<dbReference type="NCBIfam" id="NF008215">
    <property type="entry name" value="PRK10982.1"/>
    <property type="match status" value="1"/>
</dbReference>
<comment type="similarity">
    <text evidence="11">Belongs to the ABC transporter superfamily.</text>
</comment>